<feature type="compositionally biased region" description="Polar residues" evidence="16">
    <location>
        <begin position="2248"/>
        <end position="2261"/>
    </location>
</feature>
<dbReference type="InterPro" id="IPR054504">
    <property type="entry name" value="PWWP_KDM3B"/>
</dbReference>
<comment type="similarity">
    <text evidence="13">Belongs to the JHDM2 histone demethylase family.</text>
</comment>
<keyword evidence="9" id="KW-0408">Iron</keyword>
<feature type="compositionally biased region" description="Low complexity" evidence="16">
    <location>
        <begin position="619"/>
        <end position="633"/>
    </location>
</feature>
<feature type="compositionally biased region" description="Low complexity" evidence="16">
    <location>
        <begin position="302"/>
        <end position="315"/>
    </location>
</feature>
<feature type="compositionally biased region" description="Basic and acidic residues" evidence="16">
    <location>
        <begin position="1757"/>
        <end position="1774"/>
    </location>
</feature>
<feature type="compositionally biased region" description="Low complexity" evidence="16">
    <location>
        <begin position="1691"/>
        <end position="1701"/>
    </location>
</feature>
<evidence type="ECO:0000256" key="14">
    <source>
        <dbReference type="ARBA" id="ARBA00038951"/>
    </source>
</evidence>
<feature type="compositionally biased region" description="Polar residues" evidence="16">
    <location>
        <begin position="2222"/>
        <end position="2241"/>
    </location>
</feature>
<dbReference type="Proteomes" id="UP001162480">
    <property type="component" value="Chromosome 14"/>
</dbReference>
<feature type="compositionally biased region" description="Polar residues" evidence="16">
    <location>
        <begin position="360"/>
        <end position="373"/>
    </location>
</feature>
<evidence type="ECO:0000256" key="10">
    <source>
        <dbReference type="ARBA" id="ARBA00023015"/>
    </source>
</evidence>
<keyword evidence="10" id="KW-0805">Transcription regulation</keyword>
<evidence type="ECO:0000256" key="6">
    <source>
        <dbReference type="ARBA" id="ARBA00022853"/>
    </source>
</evidence>
<feature type="compositionally biased region" description="Polar residues" evidence="16">
    <location>
        <begin position="2298"/>
        <end position="2308"/>
    </location>
</feature>
<dbReference type="FunFam" id="2.60.120.650:FF:000004">
    <property type="entry name" value="Putative lysine-specific demethylase 3B"/>
    <property type="match status" value="1"/>
</dbReference>
<feature type="region of interest" description="Disordered" evidence="16">
    <location>
        <begin position="1087"/>
        <end position="1110"/>
    </location>
</feature>
<gene>
    <name evidence="18" type="ORF">OCTVUL_1B011492</name>
</gene>
<accession>A0AA36BGD8</accession>
<dbReference type="PANTHER" id="PTHR12549">
    <property type="entry name" value="JMJC DOMAIN-CONTAINING HISTONE DEMETHYLATION PROTEIN"/>
    <property type="match status" value="1"/>
</dbReference>
<proteinExistence type="inferred from homology"/>
<dbReference type="InterPro" id="IPR054294">
    <property type="entry name" value="DUF7030"/>
</dbReference>
<evidence type="ECO:0000256" key="11">
    <source>
        <dbReference type="ARBA" id="ARBA00023163"/>
    </source>
</evidence>
<feature type="compositionally biased region" description="Basic residues" evidence="16">
    <location>
        <begin position="374"/>
        <end position="396"/>
    </location>
</feature>
<keyword evidence="11" id="KW-0804">Transcription</keyword>
<evidence type="ECO:0000256" key="5">
    <source>
        <dbReference type="ARBA" id="ARBA00022833"/>
    </source>
</evidence>
<comment type="catalytic activity">
    <reaction evidence="15">
        <text>N(6),N(6)-dimethyl-L-lysyl(9)-[histone H3] + 2 2-oxoglutarate + 2 O2 = L-lysyl(9)-[histone H3] + 2 formaldehyde + 2 succinate + 2 CO2</text>
        <dbReference type="Rhea" id="RHEA:60188"/>
        <dbReference type="Rhea" id="RHEA-COMP:15541"/>
        <dbReference type="Rhea" id="RHEA-COMP:15546"/>
        <dbReference type="ChEBI" id="CHEBI:15379"/>
        <dbReference type="ChEBI" id="CHEBI:16526"/>
        <dbReference type="ChEBI" id="CHEBI:16810"/>
        <dbReference type="ChEBI" id="CHEBI:16842"/>
        <dbReference type="ChEBI" id="CHEBI:29969"/>
        <dbReference type="ChEBI" id="CHEBI:30031"/>
        <dbReference type="ChEBI" id="CHEBI:61976"/>
        <dbReference type="EC" id="1.14.11.65"/>
    </reaction>
</comment>
<feature type="compositionally biased region" description="Polar residues" evidence="16">
    <location>
        <begin position="1887"/>
        <end position="1902"/>
    </location>
</feature>
<keyword evidence="3" id="KW-0479">Metal-binding</keyword>
<feature type="region of interest" description="Disordered" evidence="16">
    <location>
        <begin position="2275"/>
        <end position="2316"/>
    </location>
</feature>
<dbReference type="EC" id="1.14.11.65" evidence="14"/>
<keyword evidence="7" id="KW-0223">Dioxygenase</keyword>
<dbReference type="PANTHER" id="PTHR12549:SF38">
    <property type="entry name" value="JMJC DOMAIN-CONTAINING HISTONE DEMETHYLASE 2, ISOFORM A"/>
    <property type="match status" value="1"/>
</dbReference>
<feature type="compositionally biased region" description="Polar residues" evidence="16">
    <location>
        <begin position="1394"/>
        <end position="1426"/>
    </location>
</feature>
<feature type="compositionally biased region" description="Basic and acidic residues" evidence="16">
    <location>
        <begin position="1237"/>
        <end position="1248"/>
    </location>
</feature>
<protein>
    <recommendedName>
        <fullName evidence="14">[histone H3]-dimethyl-L-lysine(9) demethylase</fullName>
        <ecNumber evidence="14">1.14.11.65</ecNumber>
    </recommendedName>
</protein>
<sequence length="2785" mass="311390">MAYKYREEIVGKRFLYVSGPGKLKLAKISDWEWRSGVVRAVSGKDTTNVELSILVEFDGISWDKREWIKIYEICQIFLVEYSVVLVPREFPNRSPSQMKWPALNFKPLIDKVGISNSRQKPVEFFVDRELLVTDEKEIINYKEGDDNFPSISEYPNLKESVKSWVDYQDGQKILLTTPTVLVGYRVEVYRAEGTTQWYTAVIKAYNHASQTLAVTDDTVLEAHNEDPALIQMRLIDDGVVDSILRGVEVGITSRRRPRNTKENDCKLNLLNTRPGRQSPFQRCAKSTKVVSVSRKTRQRHTSSGSSSSNNIDSGDTGCDVSNTQSNSRKKKRKIYPLREESVDVETAGSLPKNQCEEPTSKSQKSAKPSNARTPKSKNKHSKKPKRIRLKSKRNKNNFKGVSGVNVKSKATSGSRAVNAKGNLKSKRLSNSALGVISNHEVKSTENEVAKKSELPEKVPRKEFSAILTNKELEKLCIRNSTVSIKVKKLEDFPPEKISISLREKKVVPTSRENKKAEDLILSVKTQITKDESGSDNKESSSDFELKDKKLCNNTLKDASFSLKAKSANNGVKTLLEQSILAGIQDNMHFKKQFLLAGNNNNSSGKQSPKQKSHLKEEPSSPSSQQQQKQQQQQPLPPPPPSSQQQQQPQQQNPLAANIDFNRPVTDQITKLAKAEKLSQNGNDLPQSSCSSTAKSEAESVSVKNISPIVCKSADIPNEKSFSSIKKPVASEKMDYTTTDHSEERQISKSEWSRVEEIKNHKFSPTASPLIIDKHEPVHPYRDPELMRKNPVQSMLTPHKPLSSSYPNVPTAIPAGHGSLPTSNQLSTHQLQRTLIPQVPYPPHQLQSLGSLPPAHLPLPHAAALGQIEARGLTAPPLSAIAPQQQQQTQHPSHLTALQYPNTPLPLISSYSPLHSGLNNTQLDVLWQQQQKFAGVSNPQFMLNQHQEGLIREANILHERELDRERLERERLERERIERHLEQERLERDRQGKELAEREMEREREKVKKDKDLREERDRQEKDFQERQDSRQERQRVFMKTQEVNTAAAVNQHFIESLKRASQRSSTVWPSPSITLGTGKGFVKNELPTHSNKSNVFSHNVSNQDHLRPDNKIDDKADKFKYEKDAQQDGHVNTQRLACIDKVHDASRHPKHHKDDRLITSHQNKTYDGHLKVIDHRSEMKSDPSQGYSPHPENLSPHQRAGLIQQVKQEPNFSLYGYQPYQHSYISSDQLSLRGLTDKNTSRNERSHEPALQPDSTVKRKDLSVPPPLIKDGKPHNSVIVENKCRDGAKSVSPHNSLYGSPAAQSSKSISPTSLSYSDRIPDRTMTFSTSAPSVSYGSPHINSQSPRQAPSAHSSLSAFLISEKSRSQSPLQVASPQQLSAAVMQQPIDYRKTPPSNSSRNISTTSHNVQASNTSPQCSSNSGQHLSNSPYSNSNSLQNCNPRSITVISPHISQNAITLAHSYMVPSHSVVASSRESTVHVVSHSHATQMASKTYPPVVSSQHTNVYTSSNTPVSIKRKPVRENNNRKKIKPAPTAKIAPTPVTVPVTTPQILFNPSPYTTSNSSITTFHPTVSIPASVSVPTSGSSLLSSATRASGYMDSFRSFVENTVQNAFYQETADMPSTQNLQSRIIETEKQVPSAAIAIPSPVPSQRNKDVTSSVPPSLRPPLPPPHVSSPLTTNSSVASPGKGSSTTSITITTSAVGTESTSRVVNGLIDTDSDTLSAPSPPPPPPKPDTCASPGRSANHPKLKKAWLQRHSDEDKVKESKPLKEEAGSEMGDVLKTCYVNCSYISPSKGGSKSPITSIRLANGTIKDLAKDSDESTSSASETDVQHEDDCSTGSKRHQHTYSQIDAKRIKTEVDSKSVCQESIYSTKKKNALGKVKLEGQTSKTSDASDCSNAEDSGENYMDSDVKDEASDSGSCSPRDSDIGFKEKRRNRRYKDFDEENICVNAGRQTPSKTSVAVLKRTGEPFLQDGPCREVTPKLMKCRECRLTPTQRSKKLPNIFCRFYEFRKLRYSQKGFLMIAGFSELSDAYANDIKSWEPNLPVKSPEIDASIAKYILSKVGDKFCELVEHEKEARSWAGKDAKVAWKRAVTGVREMCDVCDTTLFNIHWVCHKCGFVTCLDCYKSRKQLVDDDAAEEKKTKLPPEHEWLTCSANRQPHEPEKLMLTQIIPSNALWDLGQRIHEIRKKWSIKSNCTCESNLSKNGVNQEENQETENHVSSDNTKIPNGTEDNCNSNKNKKIRTSQPEKLSNYNPDANSPLCLLADVAMNSENSRDRTDPLLNKKEAEEKKSNTQEPLSPNTGGSDKKTPGCSTLRELLTKTAGKVKAGADSKKSSKPKTVRDTLEDIIQSVVGKAFPKENETVPMMKLMHYIPRMGPRIIAREIPILKHTLTETSVLYPDVPHSWLCDGRLLRLHEPKHKNNLPIFQEQWKQGSPVLVSGVQRYLKSKIWKPESFCEQFGHVDNDLVNCRTGDVWIGHSMKVFWDGFEYIRKRLRDKNNDPMLLKLKDWPPSDDFSDILPQRFLDLMQALPLPDYTNRVGILNLASRLPDFLVKPDLGPKMYNAYGSASFPSEGTTNLHLDVSDAVNVMVHVGIPDDGPNGRQDHVDAALKAIDEADCDIITKRRVREVNEIPGALWHIYCAEEADKIRDLLNKVGKENGQLIEPDHDPIHDQSWYLDADLRDRLNKEYGVHGYTIVQCLGDAVFIPAGAPHQVRNLHSCIKVAEDFVSPEHLNHCFRMTQEFRHLSDSHSNHEDKLQVKNIIYHAVKDAIAVLSDKPVE</sequence>
<keyword evidence="19" id="KW-1185">Reference proteome</keyword>
<dbReference type="EMBL" id="OX597827">
    <property type="protein sequence ID" value="CAI9733121.1"/>
    <property type="molecule type" value="Genomic_DNA"/>
</dbReference>
<feature type="compositionally biased region" description="Polar residues" evidence="16">
    <location>
        <begin position="1292"/>
        <end position="1316"/>
    </location>
</feature>
<dbReference type="InterPro" id="IPR054503">
    <property type="entry name" value="KDM3AB_Tudor"/>
</dbReference>
<feature type="compositionally biased region" description="Polar residues" evidence="16">
    <location>
        <begin position="1325"/>
        <end position="1355"/>
    </location>
</feature>
<evidence type="ECO:0000256" key="7">
    <source>
        <dbReference type="ARBA" id="ARBA00022964"/>
    </source>
</evidence>
<dbReference type="InterPro" id="IPR003347">
    <property type="entry name" value="JmjC_dom"/>
</dbReference>
<evidence type="ECO:0000256" key="15">
    <source>
        <dbReference type="ARBA" id="ARBA00047648"/>
    </source>
</evidence>
<dbReference type="GO" id="GO:0031490">
    <property type="term" value="F:chromatin DNA binding"/>
    <property type="evidence" value="ECO:0007669"/>
    <property type="project" value="TreeGrafter"/>
</dbReference>
<feature type="compositionally biased region" description="Basic residues" evidence="16">
    <location>
        <begin position="1746"/>
        <end position="1755"/>
    </location>
</feature>
<dbReference type="InterPro" id="IPR045109">
    <property type="entry name" value="LSDs-like"/>
</dbReference>
<dbReference type="Pfam" id="PF02373">
    <property type="entry name" value="JmjC"/>
    <property type="match status" value="1"/>
</dbReference>
<feature type="compositionally biased region" description="Basic and acidic residues" evidence="16">
    <location>
        <begin position="2277"/>
        <end position="2297"/>
    </location>
</feature>
<dbReference type="Pfam" id="PF22989">
    <property type="entry name" value="DUF7030"/>
    <property type="match status" value="1"/>
</dbReference>
<dbReference type="GO" id="GO:0008270">
    <property type="term" value="F:zinc ion binding"/>
    <property type="evidence" value="ECO:0007669"/>
    <property type="project" value="UniProtKB-KW"/>
</dbReference>
<dbReference type="GO" id="GO:0006357">
    <property type="term" value="P:regulation of transcription by RNA polymerase II"/>
    <property type="evidence" value="ECO:0007669"/>
    <property type="project" value="TreeGrafter"/>
</dbReference>
<dbReference type="Pfam" id="PF22987">
    <property type="entry name" value="Tudor_KDM3B"/>
    <property type="match status" value="1"/>
</dbReference>
<feature type="region of interest" description="Disordered" evidence="16">
    <location>
        <begin position="1389"/>
        <end position="1437"/>
    </location>
</feature>
<feature type="region of interest" description="Disordered" evidence="16">
    <location>
        <begin position="1885"/>
        <end position="1934"/>
    </location>
</feature>
<feature type="region of interest" description="Disordered" evidence="16">
    <location>
        <begin position="984"/>
        <end position="1033"/>
    </location>
</feature>
<keyword evidence="5" id="KW-0862">Zinc</keyword>
<evidence type="ECO:0000256" key="8">
    <source>
        <dbReference type="ARBA" id="ARBA00023002"/>
    </source>
</evidence>
<feature type="compositionally biased region" description="Pro residues" evidence="16">
    <location>
        <begin position="1726"/>
        <end position="1735"/>
    </location>
</feature>
<keyword evidence="6" id="KW-0156">Chromatin regulator</keyword>
<dbReference type="Gene3D" id="2.60.120.650">
    <property type="entry name" value="Cupin"/>
    <property type="match status" value="1"/>
</dbReference>
<evidence type="ECO:0000256" key="13">
    <source>
        <dbReference type="ARBA" id="ARBA00037987"/>
    </source>
</evidence>
<feature type="compositionally biased region" description="Low complexity" evidence="16">
    <location>
        <begin position="1427"/>
        <end position="1436"/>
    </location>
</feature>
<evidence type="ECO:0000256" key="12">
    <source>
        <dbReference type="ARBA" id="ARBA00023242"/>
    </source>
</evidence>
<dbReference type="PROSITE" id="PS51184">
    <property type="entry name" value="JMJC"/>
    <property type="match status" value="1"/>
</dbReference>
<keyword evidence="8" id="KW-0560">Oxidoreductase</keyword>
<feature type="compositionally biased region" description="Pro residues" evidence="16">
    <location>
        <begin position="1664"/>
        <end position="1674"/>
    </location>
</feature>
<feature type="compositionally biased region" description="Polar residues" evidence="16">
    <location>
        <begin position="1087"/>
        <end position="1103"/>
    </location>
</feature>
<evidence type="ECO:0000313" key="19">
    <source>
        <dbReference type="Proteomes" id="UP001162480"/>
    </source>
</evidence>
<evidence type="ECO:0000259" key="17">
    <source>
        <dbReference type="PROSITE" id="PS51184"/>
    </source>
</evidence>
<feature type="region of interest" description="Disordered" evidence="16">
    <location>
        <begin position="1817"/>
        <end position="1850"/>
    </location>
</feature>
<dbReference type="GO" id="GO:0003712">
    <property type="term" value="F:transcription coregulator activity"/>
    <property type="evidence" value="ECO:0007669"/>
    <property type="project" value="TreeGrafter"/>
</dbReference>
<dbReference type="SUPFAM" id="SSF51197">
    <property type="entry name" value="Clavaminate synthase-like"/>
    <property type="match status" value="1"/>
</dbReference>
<feature type="compositionally biased region" description="Polar residues" evidence="16">
    <location>
        <begin position="597"/>
        <end position="609"/>
    </location>
</feature>
<dbReference type="GO" id="GO:0000785">
    <property type="term" value="C:chromatin"/>
    <property type="evidence" value="ECO:0007669"/>
    <property type="project" value="TreeGrafter"/>
</dbReference>
<dbReference type="GO" id="GO:0000118">
    <property type="term" value="C:histone deacetylase complex"/>
    <property type="evidence" value="ECO:0007669"/>
    <property type="project" value="TreeGrafter"/>
</dbReference>
<evidence type="ECO:0000313" key="18">
    <source>
        <dbReference type="EMBL" id="CAI9733121.1"/>
    </source>
</evidence>
<feature type="region of interest" description="Disordered" evidence="16">
    <location>
        <begin position="676"/>
        <end position="700"/>
    </location>
</feature>
<feature type="compositionally biased region" description="Polar residues" evidence="16">
    <location>
        <begin position="677"/>
        <end position="694"/>
    </location>
</feature>
<keyword evidence="12" id="KW-0539">Nucleus</keyword>
<evidence type="ECO:0000256" key="3">
    <source>
        <dbReference type="ARBA" id="ARBA00022723"/>
    </source>
</evidence>
<feature type="compositionally biased region" description="Polar residues" evidence="16">
    <location>
        <begin position="1702"/>
        <end position="1711"/>
    </location>
</feature>
<keyword evidence="4" id="KW-0863">Zinc-finger</keyword>
<dbReference type="GO" id="GO:0140683">
    <property type="term" value="F:histone H3K9me/H3K9me2 demethylase activity"/>
    <property type="evidence" value="ECO:0007669"/>
    <property type="project" value="UniProtKB-EC"/>
</dbReference>
<evidence type="ECO:0000256" key="1">
    <source>
        <dbReference type="ARBA" id="ARBA00001954"/>
    </source>
</evidence>
<comment type="cofactor">
    <cofactor evidence="1">
        <name>Fe(2+)</name>
        <dbReference type="ChEBI" id="CHEBI:29033"/>
    </cofactor>
</comment>
<name>A0AA36BGD8_OCTVU</name>
<feature type="region of interest" description="Disordered" evidence="16">
    <location>
        <begin position="1237"/>
        <end position="1355"/>
    </location>
</feature>
<evidence type="ECO:0000256" key="9">
    <source>
        <dbReference type="ARBA" id="ARBA00023004"/>
    </source>
</evidence>
<evidence type="ECO:0000256" key="2">
    <source>
        <dbReference type="ARBA" id="ARBA00004123"/>
    </source>
</evidence>
<evidence type="ECO:0000256" key="16">
    <source>
        <dbReference type="SAM" id="MobiDB-lite"/>
    </source>
</evidence>
<organism evidence="18 19">
    <name type="scientific">Octopus vulgaris</name>
    <name type="common">Common octopus</name>
    <dbReference type="NCBI Taxonomy" id="6645"/>
    <lineage>
        <taxon>Eukaryota</taxon>
        <taxon>Metazoa</taxon>
        <taxon>Spiralia</taxon>
        <taxon>Lophotrochozoa</taxon>
        <taxon>Mollusca</taxon>
        <taxon>Cephalopoda</taxon>
        <taxon>Coleoidea</taxon>
        <taxon>Octopodiformes</taxon>
        <taxon>Octopoda</taxon>
        <taxon>Incirrata</taxon>
        <taxon>Octopodidae</taxon>
        <taxon>Octopus</taxon>
    </lineage>
</organism>
<comment type="subcellular location">
    <subcellularLocation>
        <location evidence="2">Nucleus</location>
    </subcellularLocation>
</comment>
<evidence type="ECO:0000256" key="4">
    <source>
        <dbReference type="ARBA" id="ARBA00022771"/>
    </source>
</evidence>
<feature type="region of interest" description="Disordered" evidence="16">
    <location>
        <begin position="596"/>
        <end position="652"/>
    </location>
</feature>
<feature type="region of interest" description="Disordered" evidence="16">
    <location>
        <begin position="258"/>
        <end position="415"/>
    </location>
</feature>
<feature type="compositionally biased region" description="Low complexity" evidence="16">
    <location>
        <begin position="642"/>
        <end position="651"/>
    </location>
</feature>
<dbReference type="Pfam" id="PF22988">
    <property type="entry name" value="PWWP_KDM3B"/>
    <property type="match status" value="1"/>
</dbReference>
<reference evidence="18" key="1">
    <citation type="submission" date="2023-08" db="EMBL/GenBank/DDBJ databases">
        <authorList>
            <person name="Alioto T."/>
            <person name="Alioto T."/>
            <person name="Gomez Garrido J."/>
        </authorList>
    </citation>
    <scope>NUCLEOTIDE SEQUENCE</scope>
</reference>
<feature type="region of interest" description="Disordered" evidence="16">
    <location>
        <begin position="1644"/>
        <end position="1776"/>
    </location>
</feature>
<feature type="compositionally biased region" description="Polar residues" evidence="16">
    <location>
        <begin position="269"/>
        <end position="280"/>
    </location>
</feature>
<feature type="region of interest" description="Disordered" evidence="16">
    <location>
        <begin position="2208"/>
        <end position="2261"/>
    </location>
</feature>
<dbReference type="SMART" id="SM00558">
    <property type="entry name" value="JmjC"/>
    <property type="match status" value="1"/>
</dbReference>
<feature type="domain" description="JmjC" evidence="17">
    <location>
        <begin position="2542"/>
        <end position="2749"/>
    </location>
</feature>